<name>A0ACC2THZ1_9FUNG</name>
<evidence type="ECO:0000313" key="1">
    <source>
        <dbReference type="EMBL" id="KAJ9074248.1"/>
    </source>
</evidence>
<dbReference type="Proteomes" id="UP001165960">
    <property type="component" value="Unassembled WGS sequence"/>
</dbReference>
<dbReference type="EMBL" id="QTSX02002866">
    <property type="protein sequence ID" value="KAJ9074248.1"/>
    <property type="molecule type" value="Genomic_DNA"/>
</dbReference>
<proteinExistence type="predicted"/>
<reference evidence="1" key="1">
    <citation type="submission" date="2022-04" db="EMBL/GenBank/DDBJ databases">
        <title>Genome of the entomopathogenic fungus Entomophthora muscae.</title>
        <authorList>
            <person name="Elya C."/>
            <person name="Lovett B.R."/>
            <person name="Lee E."/>
            <person name="Macias A.M."/>
            <person name="Hajek A.E."/>
            <person name="De Bivort B.L."/>
            <person name="Kasson M.T."/>
            <person name="De Fine Licht H.H."/>
            <person name="Stajich J.E."/>
        </authorList>
    </citation>
    <scope>NUCLEOTIDE SEQUENCE</scope>
    <source>
        <strain evidence="1">Berkeley</strain>
    </source>
</reference>
<accession>A0ACC2THZ1</accession>
<protein>
    <submittedName>
        <fullName evidence="1">Uncharacterized protein</fullName>
    </submittedName>
</protein>
<organism evidence="1 2">
    <name type="scientific">Entomophthora muscae</name>
    <dbReference type="NCBI Taxonomy" id="34485"/>
    <lineage>
        <taxon>Eukaryota</taxon>
        <taxon>Fungi</taxon>
        <taxon>Fungi incertae sedis</taxon>
        <taxon>Zoopagomycota</taxon>
        <taxon>Entomophthoromycotina</taxon>
        <taxon>Entomophthoromycetes</taxon>
        <taxon>Entomophthorales</taxon>
        <taxon>Entomophthoraceae</taxon>
        <taxon>Entomophthora</taxon>
    </lineage>
</organism>
<keyword evidence="2" id="KW-1185">Reference proteome</keyword>
<evidence type="ECO:0000313" key="2">
    <source>
        <dbReference type="Proteomes" id="UP001165960"/>
    </source>
</evidence>
<comment type="caution">
    <text evidence="1">The sequence shown here is derived from an EMBL/GenBank/DDBJ whole genome shotgun (WGS) entry which is preliminary data.</text>
</comment>
<sequence>MSGTIEEYIAAYEDIWDQSSNTINFDEAGQQLNFYNGLCTHIISQFDMSVRIENPFKLNTLLEIDKEEQNCWLLDHLH</sequence>
<gene>
    <name evidence="1" type="ORF">DSO57_1008512</name>
</gene>